<comment type="caution">
    <text evidence="2">The sequence shown here is derived from an EMBL/GenBank/DDBJ whole genome shotgun (WGS) entry which is preliminary data.</text>
</comment>
<organism evidence="2 3">
    <name type="scientific">Bacillus mesophilus</name>
    <dbReference type="NCBI Taxonomy" id="1808955"/>
    <lineage>
        <taxon>Bacteria</taxon>
        <taxon>Bacillati</taxon>
        <taxon>Bacillota</taxon>
        <taxon>Bacilli</taxon>
        <taxon>Bacillales</taxon>
        <taxon>Bacillaceae</taxon>
        <taxon>Bacillus</taxon>
    </lineage>
</organism>
<name>A0A6M0Q8C1_9BACI</name>
<keyword evidence="1" id="KW-0812">Transmembrane</keyword>
<keyword evidence="1" id="KW-0472">Membrane</keyword>
<dbReference type="Proteomes" id="UP000481043">
    <property type="component" value="Unassembled WGS sequence"/>
</dbReference>
<dbReference type="EMBL" id="JAAIWM010000004">
    <property type="protein sequence ID" value="NEY72584.1"/>
    <property type="molecule type" value="Genomic_DNA"/>
</dbReference>
<dbReference type="RefSeq" id="WP_163180045.1">
    <property type="nucleotide sequence ID" value="NZ_JAAIWM010000004.1"/>
</dbReference>
<evidence type="ECO:0000313" key="2">
    <source>
        <dbReference type="EMBL" id="NEY72584.1"/>
    </source>
</evidence>
<feature type="transmembrane region" description="Helical" evidence="1">
    <location>
        <begin position="37"/>
        <end position="56"/>
    </location>
</feature>
<reference evidence="2 3" key="1">
    <citation type="submission" date="2020-02" db="EMBL/GenBank/DDBJ databases">
        <title>Bacillus aquiflavi sp. nov., isolated from yellow water of strong flavor Chinese baijiu in Yibin region of China.</title>
        <authorList>
            <person name="Xie J."/>
        </authorList>
    </citation>
    <scope>NUCLEOTIDE SEQUENCE [LARGE SCALE GENOMIC DNA]</scope>
    <source>
        <strain evidence="2 3">SA4</strain>
    </source>
</reference>
<feature type="transmembrane region" description="Helical" evidence="1">
    <location>
        <begin position="12"/>
        <end position="31"/>
    </location>
</feature>
<protein>
    <submittedName>
        <fullName evidence="2">Uncharacterized protein</fullName>
    </submittedName>
</protein>
<proteinExistence type="predicted"/>
<evidence type="ECO:0000256" key="1">
    <source>
        <dbReference type="SAM" id="Phobius"/>
    </source>
</evidence>
<keyword evidence="1" id="KW-1133">Transmembrane helix</keyword>
<gene>
    <name evidence="2" type="ORF">G4D63_12675</name>
</gene>
<evidence type="ECO:0000313" key="3">
    <source>
        <dbReference type="Proteomes" id="UP000481043"/>
    </source>
</evidence>
<dbReference type="AlphaFoldDB" id="A0A6M0Q8C1"/>
<keyword evidence="3" id="KW-1185">Reference proteome</keyword>
<sequence>MDIYKFKYYINVFGISLAIAATFFFALSILTNNFSPVGLILFSLNWLLTLTTNDLFKEYMNQWFEK</sequence>
<accession>A0A6M0Q8C1</accession>